<proteinExistence type="predicted"/>
<evidence type="ECO:0000313" key="2">
    <source>
        <dbReference type="Proteomes" id="UP000694888"/>
    </source>
</evidence>
<feature type="domain" description="Beta-lactamase-related" evidence="1">
    <location>
        <begin position="3"/>
        <end position="328"/>
    </location>
</feature>
<evidence type="ECO:0000259" key="1">
    <source>
        <dbReference type="Pfam" id="PF00144"/>
    </source>
</evidence>
<dbReference type="InterPro" id="IPR001466">
    <property type="entry name" value="Beta-lactam-related"/>
</dbReference>
<keyword evidence="2" id="KW-1185">Reference proteome</keyword>
<accession>A0ABM0ZXD1</accession>
<dbReference type="InterPro" id="IPR012338">
    <property type="entry name" value="Beta-lactam/transpept-like"/>
</dbReference>
<dbReference type="Pfam" id="PF00144">
    <property type="entry name" value="Beta-lactamase"/>
    <property type="match status" value="1"/>
</dbReference>
<protein>
    <submittedName>
        <fullName evidence="3">Gigasin-6</fullName>
    </submittedName>
</protein>
<dbReference type="PANTHER" id="PTHR46825:SF15">
    <property type="entry name" value="BETA-LACTAMASE-RELATED DOMAIN-CONTAINING PROTEIN"/>
    <property type="match status" value="1"/>
</dbReference>
<feature type="non-terminal residue" evidence="3">
    <location>
        <position position="1"/>
    </location>
</feature>
<dbReference type="SUPFAM" id="SSF56601">
    <property type="entry name" value="beta-lactamase/transpeptidase-like"/>
    <property type="match status" value="1"/>
</dbReference>
<dbReference type="Proteomes" id="UP000694888">
    <property type="component" value="Unplaced"/>
</dbReference>
<name>A0ABM0ZXD1_APLCA</name>
<sequence>PALTLSVVKDGRVVLSQGYGHTSVDKKIRVTTRTKFGIGSLTKAFTATLISKWVHEQDNIDFDTPIKEFYPAFRVVDEIRTQGATFRDLLSHRLSVDDYFKSLMMGIPDQYSRAELMARMAYFPASRSFREKFVYNNYAFALAAHVLEKMSGDRKWEEMLRDTLLKPLRMTGTGYVTERRDFSDFALPCAERNGSMVDANPELMYTVSPLGPAGSVYSNADDMAKWMQFVLTEGLTSTGHRLVNRDVIRATFEPSNLAFSRATWATKPNVAYSHVPLSYDMGWVTAIYRGYKLIYHTGGFISYSARLWLFPDLQAGVFLCVNGPVYNKHALLESIMYYTADLLLGERPWLNQTS</sequence>
<feature type="non-terminal residue" evidence="3">
    <location>
        <position position="354"/>
    </location>
</feature>
<dbReference type="InterPro" id="IPR050491">
    <property type="entry name" value="AmpC-like"/>
</dbReference>
<organism evidence="2 3">
    <name type="scientific">Aplysia californica</name>
    <name type="common">California sea hare</name>
    <dbReference type="NCBI Taxonomy" id="6500"/>
    <lineage>
        <taxon>Eukaryota</taxon>
        <taxon>Metazoa</taxon>
        <taxon>Spiralia</taxon>
        <taxon>Lophotrochozoa</taxon>
        <taxon>Mollusca</taxon>
        <taxon>Gastropoda</taxon>
        <taxon>Heterobranchia</taxon>
        <taxon>Euthyneura</taxon>
        <taxon>Tectipleura</taxon>
        <taxon>Aplysiida</taxon>
        <taxon>Aplysioidea</taxon>
        <taxon>Aplysiidae</taxon>
        <taxon>Aplysia</taxon>
    </lineage>
</organism>
<dbReference type="RefSeq" id="XP_012936449.2">
    <property type="nucleotide sequence ID" value="XM_013080995.1"/>
</dbReference>
<dbReference type="PANTHER" id="PTHR46825">
    <property type="entry name" value="D-ALANYL-D-ALANINE-CARBOXYPEPTIDASE/ENDOPEPTIDASE AMPH"/>
    <property type="match status" value="1"/>
</dbReference>
<dbReference type="GeneID" id="101852011"/>
<reference evidence="3" key="1">
    <citation type="submission" date="2025-08" db="UniProtKB">
        <authorList>
            <consortium name="RefSeq"/>
        </authorList>
    </citation>
    <scope>IDENTIFICATION</scope>
</reference>
<dbReference type="Gene3D" id="3.40.710.10">
    <property type="entry name" value="DD-peptidase/beta-lactamase superfamily"/>
    <property type="match status" value="1"/>
</dbReference>
<gene>
    <name evidence="3" type="primary">LOC101852011</name>
</gene>
<evidence type="ECO:0000313" key="3">
    <source>
        <dbReference type="RefSeq" id="XP_012936449.2"/>
    </source>
</evidence>